<protein>
    <submittedName>
        <fullName evidence="2">RimJ/RimL family protein N-acetyltransferase</fullName>
    </submittedName>
</protein>
<comment type="caution">
    <text evidence="2">The sequence shown here is derived from an EMBL/GenBank/DDBJ whole genome shotgun (WGS) entry which is preliminary data.</text>
</comment>
<name>A0A7W4YCE0_9CELL</name>
<dbReference type="InterPro" id="IPR016181">
    <property type="entry name" value="Acyl_CoA_acyltransferase"/>
</dbReference>
<dbReference type="Pfam" id="PF13302">
    <property type="entry name" value="Acetyltransf_3"/>
    <property type="match status" value="1"/>
</dbReference>
<dbReference type="EMBL" id="JACHVX010000003">
    <property type="protein sequence ID" value="MBB2923471.1"/>
    <property type="molecule type" value="Genomic_DNA"/>
</dbReference>
<sequence length="185" mass="19983">MPTTSPVHRTVRLRAFEPRDAGMVRDLATDSYVPLTGSLVGQASTEQALAWIGRQHDRLVTGTGFSFCVADLVDDRALGQVGLWLAGIADGTATAGYGIAPRERGRGLAAQALTAVTRFAWSIPELHRVELSIEPWNLASLRTAERAGYRREGMLRSHRLIGDRLVDMAIYVTLRPAGAAADVSS</sequence>
<gene>
    <name evidence="2" type="ORF">FHR80_002396</name>
</gene>
<evidence type="ECO:0000313" key="3">
    <source>
        <dbReference type="Proteomes" id="UP000518206"/>
    </source>
</evidence>
<dbReference type="PANTHER" id="PTHR43441">
    <property type="entry name" value="RIBOSOMAL-PROTEIN-SERINE ACETYLTRANSFERASE"/>
    <property type="match status" value="1"/>
</dbReference>
<dbReference type="GO" id="GO:1990189">
    <property type="term" value="F:protein N-terminal-serine acetyltransferase activity"/>
    <property type="evidence" value="ECO:0007669"/>
    <property type="project" value="TreeGrafter"/>
</dbReference>
<dbReference type="InterPro" id="IPR051908">
    <property type="entry name" value="Ribosomal_N-acetyltransferase"/>
</dbReference>
<organism evidence="2 3">
    <name type="scientific">Cellulomonas cellasea</name>
    <dbReference type="NCBI Taxonomy" id="43670"/>
    <lineage>
        <taxon>Bacteria</taxon>
        <taxon>Bacillati</taxon>
        <taxon>Actinomycetota</taxon>
        <taxon>Actinomycetes</taxon>
        <taxon>Micrococcales</taxon>
        <taxon>Cellulomonadaceae</taxon>
        <taxon>Cellulomonas</taxon>
    </lineage>
</organism>
<reference evidence="2 3" key="2">
    <citation type="submission" date="2020-08" db="EMBL/GenBank/DDBJ databases">
        <authorList>
            <person name="Partida-Martinez L."/>
            <person name="Huntemann M."/>
            <person name="Clum A."/>
            <person name="Wang J."/>
            <person name="Palaniappan K."/>
            <person name="Ritter S."/>
            <person name="Chen I.-M."/>
            <person name="Stamatis D."/>
            <person name="Reddy T."/>
            <person name="O'Malley R."/>
            <person name="Daum C."/>
            <person name="Shapiro N."/>
            <person name="Ivanova N."/>
            <person name="Kyrpides N."/>
            <person name="Woyke T."/>
        </authorList>
    </citation>
    <scope>NUCLEOTIDE SEQUENCE [LARGE SCALE GENOMIC DNA]</scope>
    <source>
        <strain evidence="2 3">RAS26</strain>
    </source>
</reference>
<accession>A0A7W4YCE0</accession>
<dbReference type="InterPro" id="IPR000182">
    <property type="entry name" value="GNAT_dom"/>
</dbReference>
<dbReference type="RefSeq" id="WP_183296304.1">
    <property type="nucleotide sequence ID" value="NZ_JACHVX010000003.1"/>
</dbReference>
<proteinExistence type="predicted"/>
<dbReference type="Gene3D" id="3.40.630.30">
    <property type="match status" value="1"/>
</dbReference>
<evidence type="ECO:0000313" key="2">
    <source>
        <dbReference type="EMBL" id="MBB2923471.1"/>
    </source>
</evidence>
<dbReference type="AlphaFoldDB" id="A0A7W4YCE0"/>
<evidence type="ECO:0000259" key="1">
    <source>
        <dbReference type="PROSITE" id="PS51186"/>
    </source>
</evidence>
<dbReference type="PANTHER" id="PTHR43441:SF10">
    <property type="entry name" value="ACETYLTRANSFERASE"/>
    <property type="match status" value="1"/>
</dbReference>
<dbReference type="SUPFAM" id="SSF55729">
    <property type="entry name" value="Acyl-CoA N-acyltransferases (Nat)"/>
    <property type="match status" value="1"/>
</dbReference>
<dbReference type="PROSITE" id="PS51186">
    <property type="entry name" value="GNAT"/>
    <property type="match status" value="1"/>
</dbReference>
<feature type="domain" description="N-acetyltransferase" evidence="1">
    <location>
        <begin position="11"/>
        <end position="173"/>
    </location>
</feature>
<keyword evidence="2" id="KW-0808">Transferase</keyword>
<dbReference type="GO" id="GO:0005737">
    <property type="term" value="C:cytoplasm"/>
    <property type="evidence" value="ECO:0007669"/>
    <property type="project" value="TreeGrafter"/>
</dbReference>
<dbReference type="GO" id="GO:0008999">
    <property type="term" value="F:protein-N-terminal-alanine acetyltransferase activity"/>
    <property type="evidence" value="ECO:0007669"/>
    <property type="project" value="TreeGrafter"/>
</dbReference>
<dbReference type="Proteomes" id="UP000518206">
    <property type="component" value="Unassembled WGS sequence"/>
</dbReference>
<reference evidence="2 3" key="1">
    <citation type="submission" date="2020-08" db="EMBL/GenBank/DDBJ databases">
        <title>The Agave Microbiome: Exploring the role of microbial communities in plant adaptations to desert environments.</title>
        <authorList>
            <person name="Partida-Martinez L.P."/>
        </authorList>
    </citation>
    <scope>NUCLEOTIDE SEQUENCE [LARGE SCALE GENOMIC DNA]</scope>
    <source>
        <strain evidence="2 3">RAS26</strain>
    </source>
</reference>